<keyword evidence="2" id="KW-1185">Reference proteome</keyword>
<organism evidence="1 2">
    <name type="scientific">Nephila pilipes</name>
    <name type="common">Giant wood spider</name>
    <name type="synonym">Nephila maculata</name>
    <dbReference type="NCBI Taxonomy" id="299642"/>
    <lineage>
        <taxon>Eukaryota</taxon>
        <taxon>Metazoa</taxon>
        <taxon>Ecdysozoa</taxon>
        <taxon>Arthropoda</taxon>
        <taxon>Chelicerata</taxon>
        <taxon>Arachnida</taxon>
        <taxon>Araneae</taxon>
        <taxon>Araneomorphae</taxon>
        <taxon>Entelegynae</taxon>
        <taxon>Araneoidea</taxon>
        <taxon>Nephilidae</taxon>
        <taxon>Nephila</taxon>
    </lineage>
</organism>
<proteinExistence type="predicted"/>
<dbReference type="AlphaFoldDB" id="A0A8X6MS18"/>
<evidence type="ECO:0000313" key="2">
    <source>
        <dbReference type="Proteomes" id="UP000887013"/>
    </source>
</evidence>
<name>A0A8X6MS18_NEPPI</name>
<accession>A0A8X6MS18</accession>
<evidence type="ECO:0000313" key="1">
    <source>
        <dbReference type="EMBL" id="GFS74904.1"/>
    </source>
</evidence>
<reference evidence="1" key="1">
    <citation type="submission" date="2020-08" db="EMBL/GenBank/DDBJ databases">
        <title>Multicomponent nature underlies the extraordinary mechanical properties of spider dragline silk.</title>
        <authorList>
            <person name="Kono N."/>
            <person name="Nakamura H."/>
            <person name="Mori M."/>
            <person name="Yoshida Y."/>
            <person name="Ohtoshi R."/>
            <person name="Malay A.D."/>
            <person name="Moran D.A.P."/>
            <person name="Tomita M."/>
            <person name="Numata K."/>
            <person name="Arakawa K."/>
        </authorList>
    </citation>
    <scope>NUCLEOTIDE SEQUENCE</scope>
</reference>
<dbReference type="EMBL" id="BMAW01050363">
    <property type="protein sequence ID" value="GFS74904.1"/>
    <property type="molecule type" value="Genomic_DNA"/>
</dbReference>
<gene>
    <name evidence="1" type="ORF">NPIL_284651</name>
</gene>
<dbReference type="Proteomes" id="UP000887013">
    <property type="component" value="Unassembled WGS sequence"/>
</dbReference>
<protein>
    <submittedName>
        <fullName evidence="1">Uncharacterized protein</fullName>
    </submittedName>
</protein>
<sequence length="106" mass="12019">MNSTFPVYPPPEAQCLSSRAIQGVPSLFPEVRFTAKDMKHSRISWNKHRTFLADPFSSECSISSLPLLAAQQPSVRRVDHPVLLVTFTKDTLWLRVMSPCFHESFA</sequence>
<comment type="caution">
    <text evidence="1">The sequence shown here is derived from an EMBL/GenBank/DDBJ whole genome shotgun (WGS) entry which is preliminary data.</text>
</comment>